<keyword evidence="2" id="KW-0812">Transmembrane</keyword>
<evidence type="ECO:0000256" key="2">
    <source>
        <dbReference type="SAM" id="Phobius"/>
    </source>
</evidence>
<gene>
    <name evidence="3" type="ORF">PSNMU_V1.4_AUG-EV-PASAV3_0059810</name>
</gene>
<keyword evidence="2" id="KW-0472">Membrane</keyword>
<evidence type="ECO:0000256" key="1">
    <source>
        <dbReference type="SAM" id="MobiDB-lite"/>
    </source>
</evidence>
<evidence type="ECO:0000313" key="3">
    <source>
        <dbReference type="EMBL" id="VEU39137.1"/>
    </source>
</evidence>
<evidence type="ECO:0000313" key="4">
    <source>
        <dbReference type="Proteomes" id="UP000291116"/>
    </source>
</evidence>
<feature type="region of interest" description="Disordered" evidence="1">
    <location>
        <begin position="38"/>
        <end position="125"/>
    </location>
</feature>
<feature type="compositionally biased region" description="Polar residues" evidence="1">
    <location>
        <begin position="66"/>
        <end position="81"/>
    </location>
</feature>
<keyword evidence="4" id="KW-1185">Reference proteome</keyword>
<feature type="region of interest" description="Disordered" evidence="1">
    <location>
        <begin position="460"/>
        <end position="496"/>
    </location>
</feature>
<dbReference type="EMBL" id="CAACVS010000206">
    <property type="protein sequence ID" value="VEU39137.1"/>
    <property type="molecule type" value="Genomic_DNA"/>
</dbReference>
<reference evidence="3 4" key="1">
    <citation type="submission" date="2019-01" db="EMBL/GenBank/DDBJ databases">
        <authorList>
            <person name="Ferrante I. M."/>
        </authorList>
    </citation>
    <scope>NUCLEOTIDE SEQUENCE [LARGE SCALE GENOMIC DNA]</scope>
    <source>
        <strain evidence="3 4">B856</strain>
    </source>
</reference>
<dbReference type="AlphaFoldDB" id="A0A448ZAP1"/>
<keyword evidence="2" id="KW-1133">Transmembrane helix</keyword>
<protein>
    <submittedName>
        <fullName evidence="3">Uncharacterized protein</fullName>
    </submittedName>
</protein>
<feature type="transmembrane region" description="Helical" evidence="2">
    <location>
        <begin position="132"/>
        <end position="153"/>
    </location>
</feature>
<name>A0A448ZAP1_9STRA</name>
<feature type="region of interest" description="Disordered" evidence="1">
    <location>
        <begin position="157"/>
        <end position="194"/>
    </location>
</feature>
<feature type="compositionally biased region" description="Acidic residues" evidence="1">
    <location>
        <begin position="466"/>
        <end position="483"/>
    </location>
</feature>
<accession>A0A448ZAP1</accession>
<organism evidence="3 4">
    <name type="scientific">Pseudo-nitzschia multistriata</name>
    <dbReference type="NCBI Taxonomy" id="183589"/>
    <lineage>
        <taxon>Eukaryota</taxon>
        <taxon>Sar</taxon>
        <taxon>Stramenopiles</taxon>
        <taxon>Ochrophyta</taxon>
        <taxon>Bacillariophyta</taxon>
        <taxon>Bacillariophyceae</taxon>
        <taxon>Bacillariophycidae</taxon>
        <taxon>Bacillariales</taxon>
        <taxon>Bacillariaceae</taxon>
        <taxon>Pseudo-nitzschia</taxon>
    </lineage>
</organism>
<sequence>MERPASTREPIIAALEQTNRRNEIAAHVRLRSFRCSYSPHTDSLVGRPTKTREDCCGPIRAETIPGSAQRNGDTTRSPSKAKQSKTKESKTKHPKKGPPPMQIQPQTSPGYRRRRHGRPGFFAGRGGTPRSFSFSVLVFALGVVSVVALLALLRHHHGASRQGAPPRSSFRKAAEKGRIKGRRGPSLVSPPLPPLSSSFDWSDVRASQKVEGNCGADKCFWRSVSDPENVGYLVASAGYHYERMARAYDFATATLEKACHARHLYLSEPLKVGATKEFLRELNGLRKNPYFAYVDEVAPKGTKPKSDRLVFDENDPHLVVQKVKVAPPSSLAFGYLARKWDLLVTRDLPAFRTHLVSLGIDPRSLEAKLDEERRKIECAMDHSPTYWYDLQGLIDEGGNYHHTDVDSQFWVEVGDPSDEDLDLNDRDENEEGVRIVDAKETYGMRHELIARFNEMIQRLVDPPPEGVDELPAWDDDSESESNSESDLGNDHDSGEA</sequence>
<proteinExistence type="predicted"/>
<dbReference type="Proteomes" id="UP000291116">
    <property type="component" value="Unassembled WGS sequence"/>
</dbReference>